<dbReference type="PANTHER" id="PTHR43300:SF6">
    <property type="entry name" value="ACETYLTRANSFERASE YVOF-RELATED"/>
    <property type="match status" value="1"/>
</dbReference>
<evidence type="ECO:0000313" key="2">
    <source>
        <dbReference type="Proteomes" id="UP001214898"/>
    </source>
</evidence>
<name>A0AAX3RR43_BACIU</name>
<sequence>MRKTDRHPVSGANSLWHVYQTVPFLKVVKNFIVIQIARYTPFIGMKNWLYRTFLRMKVGNQTSFALMVMPDIMFPEKISVGTNTIIGYNTTILAHEYLIHEYRIGTVLIGDEVMIGANTTILPGVKIGDGAVVSAGTLVHKDVPDGAFVGGNPMRIIYTKEEMQERLKKSAE</sequence>
<dbReference type="InterPro" id="IPR011004">
    <property type="entry name" value="Trimer_LpxA-like_sf"/>
</dbReference>
<dbReference type="InterPro" id="IPR001451">
    <property type="entry name" value="Hexapep"/>
</dbReference>
<dbReference type="RefSeq" id="WP_087960989.1">
    <property type="nucleotide sequence ID" value="NZ_CP107539.1"/>
</dbReference>
<dbReference type="Gene3D" id="2.160.10.10">
    <property type="entry name" value="Hexapeptide repeat proteins"/>
    <property type="match status" value="1"/>
</dbReference>
<dbReference type="InterPro" id="IPR050179">
    <property type="entry name" value="Trans_hexapeptide_repeat"/>
</dbReference>
<protein>
    <submittedName>
        <fullName evidence="1">Heptaprenylglyceryl phosphate O-acetyltransferase</fullName>
    </submittedName>
</protein>
<gene>
    <name evidence="1" type="primary">hprF</name>
    <name evidence="1" type="ORF">P5633_06410</name>
</gene>
<dbReference type="Proteomes" id="UP001214898">
    <property type="component" value="Chromosome"/>
</dbReference>
<dbReference type="Pfam" id="PF00132">
    <property type="entry name" value="Hexapep"/>
    <property type="match status" value="1"/>
</dbReference>
<dbReference type="SUPFAM" id="SSF51161">
    <property type="entry name" value="Trimeric LpxA-like enzymes"/>
    <property type="match status" value="1"/>
</dbReference>
<dbReference type="PANTHER" id="PTHR43300">
    <property type="entry name" value="ACETYLTRANSFERASE"/>
    <property type="match status" value="1"/>
</dbReference>
<evidence type="ECO:0000313" key="1">
    <source>
        <dbReference type="EMBL" id="WEY85788.1"/>
    </source>
</evidence>
<proteinExistence type="predicted"/>
<dbReference type="AlphaFoldDB" id="A0AAX3RR43"/>
<accession>A0AAX3RR43</accession>
<dbReference type="CDD" id="cd04647">
    <property type="entry name" value="LbH_MAT_like"/>
    <property type="match status" value="1"/>
</dbReference>
<dbReference type="EMBL" id="CP120576">
    <property type="protein sequence ID" value="WEY85788.1"/>
    <property type="molecule type" value="Genomic_DNA"/>
</dbReference>
<reference evidence="1" key="1">
    <citation type="submission" date="2025-02" db="EMBL/GenBank/DDBJ databases">
        <title>Complete genome sequences of 52 Bacillus and Priestia strains isolated from West-African fermentations and 26 reference strains from the DSMZ collection.</title>
        <authorList>
            <person name="Wiedenbein E.S."/>
            <person name="Canoy T.S."/>
            <person name="Hui Y."/>
            <person name="Parkouda C."/>
            <person name="Dawende C."/>
            <person name="Ametefe E."/>
            <person name="Jespersen L."/>
            <person name="Nielsen D.S."/>
        </authorList>
    </citation>
    <scope>NUCLEOTIDE SEQUENCE</scope>
    <source>
        <strain evidence="1">PRO56</strain>
    </source>
</reference>
<organism evidence="1 2">
    <name type="scientific">Bacillus subtilis</name>
    <dbReference type="NCBI Taxonomy" id="1423"/>
    <lineage>
        <taxon>Bacteria</taxon>
        <taxon>Bacillati</taxon>
        <taxon>Bacillota</taxon>
        <taxon>Bacilli</taxon>
        <taxon>Bacillales</taxon>
        <taxon>Bacillaceae</taxon>
        <taxon>Bacillus</taxon>
    </lineage>
</organism>